<gene>
    <name evidence="1" type="ORF">BJY01DRAFT_197118</name>
</gene>
<accession>A0ABR4JTE2</accession>
<name>A0ABR4JTE2_9EURO</name>
<evidence type="ECO:0008006" key="3">
    <source>
        <dbReference type="Google" id="ProtNLM"/>
    </source>
</evidence>
<evidence type="ECO:0000313" key="1">
    <source>
        <dbReference type="EMBL" id="KAL2843308.1"/>
    </source>
</evidence>
<comment type="caution">
    <text evidence="1">The sequence shown here is derived from an EMBL/GenBank/DDBJ whole genome shotgun (WGS) entry which is preliminary data.</text>
</comment>
<keyword evidence="2" id="KW-1185">Reference proteome</keyword>
<proteinExistence type="predicted"/>
<evidence type="ECO:0000313" key="2">
    <source>
        <dbReference type="Proteomes" id="UP001610446"/>
    </source>
</evidence>
<dbReference type="EMBL" id="JBFXLU010000091">
    <property type="protein sequence ID" value="KAL2843308.1"/>
    <property type="molecule type" value="Genomic_DNA"/>
</dbReference>
<organism evidence="1 2">
    <name type="scientific">Aspergillus pseudoustus</name>
    <dbReference type="NCBI Taxonomy" id="1810923"/>
    <lineage>
        <taxon>Eukaryota</taxon>
        <taxon>Fungi</taxon>
        <taxon>Dikarya</taxon>
        <taxon>Ascomycota</taxon>
        <taxon>Pezizomycotina</taxon>
        <taxon>Eurotiomycetes</taxon>
        <taxon>Eurotiomycetidae</taxon>
        <taxon>Eurotiales</taxon>
        <taxon>Aspergillaceae</taxon>
        <taxon>Aspergillus</taxon>
        <taxon>Aspergillus subgen. Nidulantes</taxon>
    </lineage>
</organism>
<sequence length="70" mass="8105">MCPSSTRHYQPIRIPTWLPLLLPWSSGITFQCSRSINRQIVGIPHYLDRSENYGSHRSIITSERTPLHTT</sequence>
<dbReference type="Proteomes" id="UP001610446">
    <property type="component" value="Unassembled WGS sequence"/>
</dbReference>
<protein>
    <recommendedName>
        <fullName evidence="3">Secreted protein</fullName>
    </recommendedName>
</protein>
<reference evidence="1 2" key="1">
    <citation type="submission" date="2024-07" db="EMBL/GenBank/DDBJ databases">
        <title>Section-level genome sequencing and comparative genomics of Aspergillus sections Usti and Cavernicolus.</title>
        <authorList>
            <consortium name="Lawrence Berkeley National Laboratory"/>
            <person name="Nybo J.L."/>
            <person name="Vesth T.C."/>
            <person name="Theobald S."/>
            <person name="Frisvad J.C."/>
            <person name="Larsen T.O."/>
            <person name="Kjaerboelling I."/>
            <person name="Rothschild-Mancinelli K."/>
            <person name="Lyhne E.K."/>
            <person name="Kogle M.E."/>
            <person name="Barry K."/>
            <person name="Clum A."/>
            <person name="Na H."/>
            <person name="Ledsgaard L."/>
            <person name="Lin J."/>
            <person name="Lipzen A."/>
            <person name="Kuo A."/>
            <person name="Riley R."/>
            <person name="Mondo S."/>
            <person name="Labutti K."/>
            <person name="Haridas S."/>
            <person name="Pangalinan J."/>
            <person name="Salamov A.A."/>
            <person name="Simmons B.A."/>
            <person name="Magnuson J.K."/>
            <person name="Chen J."/>
            <person name="Drula E."/>
            <person name="Henrissat B."/>
            <person name="Wiebenga A."/>
            <person name="Lubbers R.J."/>
            <person name="Gomes A.C."/>
            <person name="Makela M.R."/>
            <person name="Stajich J."/>
            <person name="Grigoriev I.V."/>
            <person name="Mortensen U.H."/>
            <person name="De Vries R.P."/>
            <person name="Baker S.E."/>
            <person name="Andersen M.R."/>
        </authorList>
    </citation>
    <scope>NUCLEOTIDE SEQUENCE [LARGE SCALE GENOMIC DNA]</scope>
    <source>
        <strain evidence="1 2">CBS 123904</strain>
    </source>
</reference>